<name>A0A0D8HCX6_9ACTN</name>
<evidence type="ECO:0000256" key="6">
    <source>
        <dbReference type="ARBA" id="ARBA00022898"/>
    </source>
</evidence>
<keyword evidence="7" id="KW-0408">Iron</keyword>
<reference evidence="12 13" key="1">
    <citation type="submission" date="2015-01" db="EMBL/GenBank/DDBJ databases">
        <title>Draft genome of the acidophilic iron oxidizer Acidithrix ferrooxidans strain Py-F3.</title>
        <authorList>
            <person name="Poehlein A."/>
            <person name="Eisen S."/>
            <person name="Schloemann M."/>
            <person name="Johnson B.D."/>
            <person name="Daniel R."/>
            <person name="Muehling M."/>
        </authorList>
    </citation>
    <scope>NUCLEOTIDE SEQUENCE [LARGE SCALE GENOMIC DNA]</scope>
    <source>
        <strain evidence="12 13">Py-F3</strain>
    </source>
</reference>
<dbReference type="PIRSF" id="PIRSF005572">
    <property type="entry name" value="NifS"/>
    <property type="match status" value="1"/>
</dbReference>
<comment type="cofactor">
    <cofactor evidence="1 10">
        <name>pyridoxal 5'-phosphate</name>
        <dbReference type="ChEBI" id="CHEBI:597326"/>
    </cofactor>
</comment>
<dbReference type="InterPro" id="IPR000192">
    <property type="entry name" value="Aminotrans_V_dom"/>
</dbReference>
<keyword evidence="4 12" id="KW-0808">Transferase</keyword>
<evidence type="ECO:0000256" key="8">
    <source>
        <dbReference type="ARBA" id="ARBA00023014"/>
    </source>
</evidence>
<evidence type="ECO:0000256" key="2">
    <source>
        <dbReference type="ARBA" id="ARBA00006490"/>
    </source>
</evidence>
<dbReference type="STRING" id="1280514.AXFE_34070"/>
<dbReference type="EMBL" id="JXYS01000127">
    <property type="protein sequence ID" value="KJF15749.1"/>
    <property type="molecule type" value="Genomic_DNA"/>
</dbReference>
<dbReference type="Gene3D" id="3.90.1150.10">
    <property type="entry name" value="Aspartate Aminotransferase, domain 1"/>
    <property type="match status" value="1"/>
</dbReference>
<sequence length="365" mass="38693">MSAAALNEYQMLASDFYGNPQGNHTVSRLALRKLDEYRQRASQVLGCAVSEVYFTSGATESNNLALLGSHRKLGDLACSSIEHKAVLSPVEYGGGEKVPVSGDGMIDQDLFRDYLKEKRGNLAAVSIMAVNNEIGVINPIPIFAGMVHKHSGGAIFHCDGVQASQILSLAPIVASVDCLSLSGHKFNGPKGTGILVVKEGTALRPIVRGGSQERDIRPGTHDLPSIGAMVVALEEAQSQRSTTHEYLIKIRDLFEERLTALLPNVSVNALNGDRSPAISNLLFPGTTNEEMLYLLDGAGVYASGGAACASGALDPSHVIMALGVDKLLAKSALRFSFSTSNTAEEIIEASEIVAKVYLQLTGGQL</sequence>
<comment type="similarity">
    <text evidence="2">Belongs to the class-V pyridoxal-phosphate-dependent aminotransferase family. NifS/IscS subfamily.</text>
</comment>
<dbReference type="GO" id="GO:0051536">
    <property type="term" value="F:iron-sulfur cluster binding"/>
    <property type="evidence" value="ECO:0007669"/>
    <property type="project" value="UniProtKB-KW"/>
</dbReference>
<dbReference type="InterPro" id="IPR015421">
    <property type="entry name" value="PyrdxlP-dep_Trfase_major"/>
</dbReference>
<keyword evidence="6" id="KW-0663">Pyridoxal phosphate</keyword>
<comment type="caution">
    <text evidence="12">The sequence shown here is derived from an EMBL/GenBank/DDBJ whole genome shotgun (WGS) entry which is preliminary data.</text>
</comment>
<evidence type="ECO:0000256" key="5">
    <source>
        <dbReference type="ARBA" id="ARBA00022723"/>
    </source>
</evidence>
<comment type="catalytic activity">
    <reaction evidence="9">
        <text>(sulfur carrier)-H + L-cysteine = (sulfur carrier)-SH + L-alanine</text>
        <dbReference type="Rhea" id="RHEA:43892"/>
        <dbReference type="Rhea" id="RHEA-COMP:14737"/>
        <dbReference type="Rhea" id="RHEA-COMP:14739"/>
        <dbReference type="ChEBI" id="CHEBI:29917"/>
        <dbReference type="ChEBI" id="CHEBI:35235"/>
        <dbReference type="ChEBI" id="CHEBI:57972"/>
        <dbReference type="ChEBI" id="CHEBI:64428"/>
        <dbReference type="EC" id="2.8.1.7"/>
    </reaction>
</comment>
<proteinExistence type="inferred from homology"/>
<gene>
    <name evidence="12" type="primary">nifS</name>
    <name evidence="12" type="ORF">AXFE_34070</name>
</gene>
<dbReference type="GO" id="GO:0046872">
    <property type="term" value="F:metal ion binding"/>
    <property type="evidence" value="ECO:0007669"/>
    <property type="project" value="UniProtKB-KW"/>
</dbReference>
<evidence type="ECO:0000256" key="7">
    <source>
        <dbReference type="ARBA" id="ARBA00023004"/>
    </source>
</evidence>
<accession>A0A0D8HCX6</accession>
<evidence type="ECO:0000256" key="9">
    <source>
        <dbReference type="ARBA" id="ARBA00050776"/>
    </source>
</evidence>
<dbReference type="Proteomes" id="UP000032360">
    <property type="component" value="Unassembled WGS sequence"/>
</dbReference>
<dbReference type="GO" id="GO:0031071">
    <property type="term" value="F:cysteine desulfurase activity"/>
    <property type="evidence" value="ECO:0007669"/>
    <property type="project" value="UniProtKB-EC"/>
</dbReference>
<evidence type="ECO:0000259" key="11">
    <source>
        <dbReference type="Pfam" id="PF00266"/>
    </source>
</evidence>
<feature type="domain" description="Aminotransferase class V" evidence="11">
    <location>
        <begin position="6"/>
        <end position="346"/>
    </location>
</feature>
<evidence type="ECO:0000313" key="12">
    <source>
        <dbReference type="EMBL" id="KJF15749.1"/>
    </source>
</evidence>
<keyword evidence="5" id="KW-0479">Metal-binding</keyword>
<evidence type="ECO:0000313" key="13">
    <source>
        <dbReference type="Proteomes" id="UP000032360"/>
    </source>
</evidence>
<dbReference type="PROSITE" id="PS00595">
    <property type="entry name" value="AA_TRANSFER_CLASS_5"/>
    <property type="match status" value="1"/>
</dbReference>
<evidence type="ECO:0000256" key="1">
    <source>
        <dbReference type="ARBA" id="ARBA00001933"/>
    </source>
</evidence>
<dbReference type="SUPFAM" id="SSF53383">
    <property type="entry name" value="PLP-dependent transferases"/>
    <property type="match status" value="1"/>
</dbReference>
<dbReference type="Pfam" id="PF00266">
    <property type="entry name" value="Aminotran_5"/>
    <property type="match status" value="1"/>
</dbReference>
<dbReference type="Gene3D" id="3.40.640.10">
    <property type="entry name" value="Type I PLP-dependent aspartate aminotransferase-like (Major domain)"/>
    <property type="match status" value="1"/>
</dbReference>
<keyword evidence="13" id="KW-1185">Reference proteome</keyword>
<dbReference type="AlphaFoldDB" id="A0A0D8HCX6"/>
<dbReference type="InterPro" id="IPR015424">
    <property type="entry name" value="PyrdxlP-dep_Trfase"/>
</dbReference>
<evidence type="ECO:0000256" key="10">
    <source>
        <dbReference type="RuleBase" id="RU004504"/>
    </source>
</evidence>
<organism evidence="12 13">
    <name type="scientific">Acidithrix ferrooxidans</name>
    <dbReference type="NCBI Taxonomy" id="1280514"/>
    <lineage>
        <taxon>Bacteria</taxon>
        <taxon>Bacillati</taxon>
        <taxon>Actinomycetota</taxon>
        <taxon>Acidimicrobiia</taxon>
        <taxon>Acidimicrobiales</taxon>
        <taxon>Acidimicrobiaceae</taxon>
        <taxon>Acidithrix</taxon>
    </lineage>
</organism>
<protein>
    <recommendedName>
        <fullName evidence="3">cysteine desulfurase</fullName>
        <ecNumber evidence="3">2.8.1.7</ecNumber>
    </recommendedName>
</protein>
<dbReference type="EC" id="2.8.1.7" evidence="3"/>
<evidence type="ECO:0000256" key="3">
    <source>
        <dbReference type="ARBA" id="ARBA00012239"/>
    </source>
</evidence>
<keyword evidence="8" id="KW-0411">Iron-sulfur</keyword>
<dbReference type="InterPro" id="IPR016454">
    <property type="entry name" value="Cysteine_dSase"/>
</dbReference>
<dbReference type="Gene3D" id="1.10.260.50">
    <property type="match status" value="1"/>
</dbReference>
<dbReference type="InterPro" id="IPR020578">
    <property type="entry name" value="Aminotrans_V_PyrdxlP_BS"/>
</dbReference>
<dbReference type="PANTHER" id="PTHR11601">
    <property type="entry name" value="CYSTEINE DESULFURYLASE FAMILY MEMBER"/>
    <property type="match status" value="1"/>
</dbReference>
<dbReference type="InterPro" id="IPR015422">
    <property type="entry name" value="PyrdxlP-dep_Trfase_small"/>
</dbReference>
<dbReference type="PANTHER" id="PTHR11601:SF34">
    <property type="entry name" value="CYSTEINE DESULFURASE"/>
    <property type="match status" value="1"/>
</dbReference>
<evidence type="ECO:0000256" key="4">
    <source>
        <dbReference type="ARBA" id="ARBA00022679"/>
    </source>
</evidence>